<feature type="region of interest" description="Disordered" evidence="1">
    <location>
        <begin position="156"/>
        <end position="187"/>
    </location>
</feature>
<organism evidence="2">
    <name type="scientific">uncultured Microvirga sp</name>
    <dbReference type="NCBI Taxonomy" id="412392"/>
    <lineage>
        <taxon>Bacteria</taxon>
        <taxon>Pseudomonadati</taxon>
        <taxon>Pseudomonadota</taxon>
        <taxon>Alphaproteobacteria</taxon>
        <taxon>Hyphomicrobiales</taxon>
        <taxon>Methylobacteriaceae</taxon>
        <taxon>Microvirga</taxon>
        <taxon>environmental samples</taxon>
    </lineage>
</organism>
<feature type="compositionally biased region" description="Basic and acidic residues" evidence="1">
    <location>
        <begin position="1"/>
        <end position="10"/>
    </location>
</feature>
<feature type="compositionally biased region" description="Low complexity" evidence="1">
    <location>
        <begin position="11"/>
        <end position="21"/>
    </location>
</feature>
<keyword evidence="2" id="KW-0489">Methyltransferase</keyword>
<dbReference type="AlphaFoldDB" id="A0A6J4LWB0"/>
<name>A0A6J4LWB0_9HYPH</name>
<feature type="non-terminal residue" evidence="2">
    <location>
        <position position="1"/>
    </location>
</feature>
<accession>A0A6J4LWB0</accession>
<feature type="region of interest" description="Disordered" evidence="1">
    <location>
        <begin position="1"/>
        <end position="114"/>
    </location>
</feature>
<feature type="compositionally biased region" description="Low complexity" evidence="1">
    <location>
        <begin position="157"/>
        <end position="167"/>
    </location>
</feature>
<feature type="compositionally biased region" description="Basic and acidic residues" evidence="1">
    <location>
        <begin position="102"/>
        <end position="114"/>
    </location>
</feature>
<evidence type="ECO:0000256" key="1">
    <source>
        <dbReference type="SAM" id="MobiDB-lite"/>
    </source>
</evidence>
<reference evidence="2" key="1">
    <citation type="submission" date="2020-02" db="EMBL/GenBank/DDBJ databases">
        <authorList>
            <person name="Meier V. D."/>
        </authorList>
    </citation>
    <scope>NUCLEOTIDE SEQUENCE</scope>
    <source>
        <strain evidence="2">AVDCRST_MAG90</strain>
    </source>
</reference>
<evidence type="ECO:0000313" key="2">
    <source>
        <dbReference type="EMBL" id="CAA9343719.1"/>
    </source>
</evidence>
<protein>
    <submittedName>
        <fullName evidence="2">tRNA (Guanine(46)-N(7))-methyltransferase</fullName>
        <ecNumber evidence="2">2.1.1.33</ecNumber>
    </submittedName>
</protein>
<gene>
    <name evidence="2" type="ORF">AVDCRST_MAG90-2078</name>
</gene>
<sequence length="187" mass="20280">DGHPSRDRFWGRGASGRAGARTPRDRVHRLRGLPQRPRQADRGDRGGRPAKHPPLGWRRSRSSAPPRGGLDRRGRSPVSGSLAEAPSAQAPDRLGPVSRRAVPRDAPGRRIPLRDRYRRLRRLGSGARPSLAKLRLGGGPSRRLARTLGRLARHALRGQGAARGAPAELSHVSAHREHGPAQAEPAL</sequence>
<feature type="compositionally biased region" description="Basic and acidic residues" evidence="1">
    <location>
        <begin position="38"/>
        <end position="47"/>
    </location>
</feature>
<keyword evidence="2" id="KW-0808">Transferase</keyword>
<proteinExistence type="predicted"/>
<dbReference type="EC" id="2.1.1.33" evidence="2"/>
<dbReference type="GO" id="GO:0008176">
    <property type="term" value="F:tRNA (guanine(46)-N7)-methyltransferase activity"/>
    <property type="evidence" value="ECO:0007669"/>
    <property type="project" value="UniProtKB-EC"/>
</dbReference>
<dbReference type="EMBL" id="CADCUC010000407">
    <property type="protein sequence ID" value="CAA9343719.1"/>
    <property type="molecule type" value="Genomic_DNA"/>
</dbReference>
<feature type="non-terminal residue" evidence="2">
    <location>
        <position position="187"/>
    </location>
</feature>